<name>A0A0M2SH63_9BACI</name>
<keyword evidence="3" id="KW-1185">Reference proteome</keyword>
<evidence type="ECO:0000313" key="2">
    <source>
        <dbReference type="EMBL" id="KKK33633.1"/>
    </source>
</evidence>
<accession>A0A0M2SH63</accession>
<keyword evidence="1" id="KW-0472">Membrane</keyword>
<dbReference type="AlphaFoldDB" id="A0A0M2SH63"/>
<protein>
    <submittedName>
        <fullName evidence="2">Uncharacterized protein</fullName>
    </submittedName>
</protein>
<gene>
    <name evidence="2" type="ORF">WQ57_23765</name>
</gene>
<sequence>MKVLVHQFNKSSLSRLLLFMTFICGVCFSIIIGKKQFGRLGADFTLKETVCRPSQSDQFNQSFD</sequence>
<dbReference type="Proteomes" id="UP000034166">
    <property type="component" value="Unassembled WGS sequence"/>
</dbReference>
<dbReference type="RefSeq" id="WP_046526121.1">
    <property type="nucleotide sequence ID" value="NZ_LAYY01000100.1"/>
</dbReference>
<evidence type="ECO:0000313" key="3">
    <source>
        <dbReference type="Proteomes" id="UP000034166"/>
    </source>
</evidence>
<proteinExistence type="predicted"/>
<comment type="caution">
    <text evidence="2">The sequence shown here is derived from an EMBL/GenBank/DDBJ whole genome shotgun (WGS) entry which is preliminary data.</text>
</comment>
<dbReference type="PATRIC" id="fig|1408103.3.peg.5123"/>
<dbReference type="EMBL" id="LAYY01000100">
    <property type="protein sequence ID" value="KKK33633.1"/>
    <property type="molecule type" value="Genomic_DNA"/>
</dbReference>
<keyword evidence="1" id="KW-0812">Transmembrane</keyword>
<reference evidence="2 3" key="1">
    <citation type="submission" date="2015-04" db="EMBL/GenBank/DDBJ databases">
        <title>Taxonomic description and genome sequence of Bacillus campisalis sp. nov., a novel member of the genus Bacillus isolated from solar saltern.</title>
        <authorList>
            <person name="Mathan Kumar R."/>
            <person name="Kaur G."/>
            <person name="Kumar A."/>
            <person name="Singh N.K."/>
            <person name="Kaur N."/>
            <person name="Kumar N."/>
            <person name="Mayilraj S."/>
        </authorList>
    </citation>
    <scope>NUCLEOTIDE SEQUENCE [LARGE SCALE GENOMIC DNA]</scope>
    <source>
        <strain evidence="2 3">SA2-6</strain>
    </source>
</reference>
<organism evidence="2 3">
    <name type="scientific">Mesobacillus campisalis</name>
    <dbReference type="NCBI Taxonomy" id="1408103"/>
    <lineage>
        <taxon>Bacteria</taxon>
        <taxon>Bacillati</taxon>
        <taxon>Bacillota</taxon>
        <taxon>Bacilli</taxon>
        <taxon>Bacillales</taxon>
        <taxon>Bacillaceae</taxon>
        <taxon>Mesobacillus</taxon>
    </lineage>
</organism>
<feature type="transmembrane region" description="Helical" evidence="1">
    <location>
        <begin position="12"/>
        <end position="32"/>
    </location>
</feature>
<keyword evidence="1" id="KW-1133">Transmembrane helix</keyword>
<evidence type="ECO:0000256" key="1">
    <source>
        <dbReference type="SAM" id="Phobius"/>
    </source>
</evidence>